<comment type="catalytic activity">
    <reaction evidence="7">
        <text>(2R)-O-phospho-3-sulfolactate + H2O = (2R)-3-sulfolactate + phosphate</text>
        <dbReference type="Rhea" id="RHEA:23416"/>
        <dbReference type="ChEBI" id="CHEBI:15377"/>
        <dbReference type="ChEBI" id="CHEBI:15597"/>
        <dbReference type="ChEBI" id="CHEBI:43474"/>
        <dbReference type="ChEBI" id="CHEBI:58738"/>
        <dbReference type="EC" id="3.1.3.71"/>
    </reaction>
</comment>
<dbReference type="Gene3D" id="3.90.1560.10">
    <property type="entry name" value="ComB-like"/>
    <property type="match status" value="1"/>
</dbReference>
<evidence type="ECO:0000313" key="9">
    <source>
        <dbReference type="Proteomes" id="UP001595387"/>
    </source>
</evidence>
<comment type="cofactor">
    <cofactor evidence="1">
        <name>Mg(2+)</name>
        <dbReference type="ChEBI" id="CHEBI:18420"/>
    </cofactor>
</comment>
<dbReference type="InterPro" id="IPR036702">
    <property type="entry name" value="ComB-like_sf"/>
</dbReference>
<evidence type="ECO:0000256" key="6">
    <source>
        <dbReference type="ARBA" id="ARBA00022842"/>
    </source>
</evidence>
<dbReference type="Proteomes" id="UP001595387">
    <property type="component" value="Unassembled WGS sequence"/>
</dbReference>
<keyword evidence="5" id="KW-0378">Hydrolase</keyword>
<dbReference type="SUPFAM" id="SSF142823">
    <property type="entry name" value="ComB-like"/>
    <property type="match status" value="1"/>
</dbReference>
<dbReference type="RefSeq" id="WP_390307633.1">
    <property type="nucleotide sequence ID" value="NZ_JBHRRZ010000038.1"/>
</dbReference>
<dbReference type="EMBL" id="JBHRRZ010000038">
    <property type="protein sequence ID" value="MFC2949662.1"/>
    <property type="molecule type" value="Genomic_DNA"/>
</dbReference>
<evidence type="ECO:0000256" key="3">
    <source>
        <dbReference type="ARBA" id="ARBA00012953"/>
    </source>
</evidence>
<dbReference type="PANTHER" id="PTHR37311">
    <property type="entry name" value="2-PHOSPHOSULFOLACTATE PHOSPHATASE-RELATED"/>
    <property type="match status" value="1"/>
</dbReference>
<evidence type="ECO:0000256" key="2">
    <source>
        <dbReference type="ARBA" id="ARBA00009997"/>
    </source>
</evidence>
<evidence type="ECO:0000256" key="7">
    <source>
        <dbReference type="ARBA" id="ARBA00033711"/>
    </source>
</evidence>
<comment type="similarity">
    <text evidence="2">Belongs to the ComB family.</text>
</comment>
<dbReference type="InterPro" id="IPR005238">
    <property type="entry name" value="ComB-like"/>
</dbReference>
<dbReference type="EC" id="3.1.3.71" evidence="3"/>
<evidence type="ECO:0000256" key="5">
    <source>
        <dbReference type="ARBA" id="ARBA00022801"/>
    </source>
</evidence>
<proteinExistence type="inferred from homology"/>
<name>A0ABV7A9C0_9BACI</name>
<evidence type="ECO:0000313" key="8">
    <source>
        <dbReference type="EMBL" id="MFC2949662.1"/>
    </source>
</evidence>
<dbReference type="PANTHER" id="PTHR37311:SF1">
    <property type="entry name" value="2-PHOSPHOSULFOLACTATE PHOSPHATASE-RELATED"/>
    <property type="match status" value="1"/>
</dbReference>
<accession>A0ABV7A9C0</accession>
<gene>
    <name evidence="8" type="ORF">ACFODW_15175</name>
</gene>
<reference evidence="9" key="1">
    <citation type="journal article" date="2019" name="Int. J. Syst. Evol. Microbiol.">
        <title>The Global Catalogue of Microorganisms (GCM) 10K type strain sequencing project: providing services to taxonomists for standard genome sequencing and annotation.</title>
        <authorList>
            <consortium name="The Broad Institute Genomics Platform"/>
            <consortium name="The Broad Institute Genome Sequencing Center for Infectious Disease"/>
            <person name="Wu L."/>
            <person name="Ma J."/>
        </authorList>
    </citation>
    <scope>NUCLEOTIDE SEQUENCE [LARGE SCALE GENOMIC DNA]</scope>
    <source>
        <strain evidence="9">KCTC 13193</strain>
    </source>
</reference>
<sequence>MAKLHVLLRKEELDEQRLDDHKIVVVFDILLATTAITAALHYGAREVVPVLDREAAMEEAAGREEGSFVLAGEYQGVTIEGFLAPYPQGLEKEVAGKSVVLSTTNGTVAVRKASGAKVVYVASLLNTQAVVQHLLENHSNETVLLVCAGSSGEFNIEDFYGAGYFIENLTANSEQTWQYSDAALAAHEFYKGAADDGRKLLYGSSVGKMIVKHGYAHELDFVLQKDIYPIVSYVNTDQAVVAAETKKDGREVHAVNTNRSSDD</sequence>
<dbReference type="Pfam" id="PF04029">
    <property type="entry name" value="2-ph_phosp"/>
    <property type="match status" value="1"/>
</dbReference>
<keyword evidence="9" id="KW-1185">Reference proteome</keyword>
<comment type="caution">
    <text evidence="8">The sequence shown here is derived from an EMBL/GenBank/DDBJ whole genome shotgun (WGS) entry which is preliminary data.</text>
</comment>
<organism evidence="8 9">
    <name type="scientific">Virgibacillus sediminis</name>
    <dbReference type="NCBI Taxonomy" id="202260"/>
    <lineage>
        <taxon>Bacteria</taxon>
        <taxon>Bacillati</taxon>
        <taxon>Bacillota</taxon>
        <taxon>Bacilli</taxon>
        <taxon>Bacillales</taxon>
        <taxon>Bacillaceae</taxon>
        <taxon>Virgibacillus</taxon>
    </lineage>
</organism>
<protein>
    <recommendedName>
        <fullName evidence="4">Probable 2-phosphosulfolactate phosphatase</fullName>
        <ecNumber evidence="3">3.1.3.71</ecNumber>
    </recommendedName>
</protein>
<keyword evidence="6" id="KW-0460">Magnesium</keyword>
<evidence type="ECO:0000256" key="1">
    <source>
        <dbReference type="ARBA" id="ARBA00001946"/>
    </source>
</evidence>
<evidence type="ECO:0000256" key="4">
    <source>
        <dbReference type="ARBA" id="ARBA00021948"/>
    </source>
</evidence>